<evidence type="ECO:0000313" key="12">
    <source>
        <dbReference type="Proteomes" id="UP000327157"/>
    </source>
</evidence>
<keyword evidence="12" id="KW-1185">Reference proteome</keyword>
<dbReference type="GO" id="GO:0005634">
    <property type="term" value="C:nucleus"/>
    <property type="evidence" value="ECO:0007669"/>
    <property type="project" value="TreeGrafter"/>
</dbReference>
<feature type="compositionally biased region" description="Polar residues" evidence="9">
    <location>
        <begin position="21"/>
        <end position="30"/>
    </location>
</feature>
<dbReference type="InterPro" id="IPR050164">
    <property type="entry name" value="Peptidase_C19"/>
</dbReference>
<gene>
    <name evidence="11" type="ORF">D8674_017756</name>
</gene>
<keyword evidence="4 8" id="KW-0833">Ubl conjugation pathway</keyword>
<evidence type="ECO:0000256" key="2">
    <source>
        <dbReference type="ARBA" id="ARBA00009085"/>
    </source>
</evidence>
<name>A0A5N5HDK9_9ROSA</name>
<evidence type="ECO:0000256" key="6">
    <source>
        <dbReference type="ARBA" id="ARBA00022807"/>
    </source>
</evidence>
<evidence type="ECO:0000256" key="1">
    <source>
        <dbReference type="ARBA" id="ARBA00000707"/>
    </source>
</evidence>
<dbReference type="InterPro" id="IPR028889">
    <property type="entry name" value="USP"/>
</dbReference>
<evidence type="ECO:0000256" key="7">
    <source>
        <dbReference type="ARBA" id="ARBA00037450"/>
    </source>
</evidence>
<evidence type="ECO:0000256" key="5">
    <source>
        <dbReference type="ARBA" id="ARBA00022801"/>
    </source>
</evidence>
<dbReference type="InterPro" id="IPR018200">
    <property type="entry name" value="USP_CS"/>
</dbReference>
<sequence length="765" mass="83923">MEEIPLSENNSSPSDSPLPNTQLRISSSPASMAETLDRSPPFSQPDAMDGLALASMPKNADGSSPLKALGDPSPDSSLPNPNGSSPIFEQEQGEQEEEGEHSLLPSPLNLAGNNLSNCESNSSDSLRFSSSWFSPWTSSSSTKDSLISLQSQFPMEETKPSMVSAGLANLGNTCFMNAILQCFTHTVPLLESLRSSNHSMPCDCGSEGFCILCALRDHIDLSIASSGRVISPWKLVDNLNHISSYFQRYQQEDAHEFLQCFLDKLERSSLDCMKKDESYSVQDKNLVERVFGGRLLSKLRCCNCGHCSDTYEPLIDLSLEIEEADTLPRALESFTKIENINDSETKFTCEKCKEEVLVEKQLVVAQAPQVAAFHLKRFKTDGSNVQKIEKHVEFPLELDLKPYTSGNDIDSDVELKYELYAIVEHVGFSSTSGHYFCFIRSSPETWHRLDDSRVTRVREEFVLSQGAYILFYARKGTPWFSSVVEALKPCLDPAIMSTSPVSVLENVENISNLSPSVNDVHCRAANEPTDAREMITLSLSPVRPKGVEVSDTRGAASGLSERINGSRRDAGCSKETIDTDAVIDASTPGRGRNNFDKMSLKTENICSTSTLVGSGCHKGSARVILQPMTPPRSPSPDLVFESPEPSFRLPHDHVKSADNVTCKRSLNNVIRMDHLKSADNALCKRASNNVVDDAERTEALRYLSKKSLTKGRASQLLAAMVGPQSGSSLDKKRKRVGSSPCKKVSRGGGSLKTNHTMRPVTAALR</sequence>
<dbReference type="InterPro" id="IPR001394">
    <property type="entry name" value="Peptidase_C19_UCH"/>
</dbReference>
<dbReference type="PROSITE" id="PS00972">
    <property type="entry name" value="USP_1"/>
    <property type="match status" value="1"/>
</dbReference>
<evidence type="ECO:0000259" key="10">
    <source>
        <dbReference type="PROSITE" id="PS50235"/>
    </source>
</evidence>
<keyword evidence="3 8" id="KW-0645">Protease</keyword>
<organism evidence="11 12">
    <name type="scientific">Pyrus ussuriensis x Pyrus communis</name>
    <dbReference type="NCBI Taxonomy" id="2448454"/>
    <lineage>
        <taxon>Eukaryota</taxon>
        <taxon>Viridiplantae</taxon>
        <taxon>Streptophyta</taxon>
        <taxon>Embryophyta</taxon>
        <taxon>Tracheophyta</taxon>
        <taxon>Spermatophyta</taxon>
        <taxon>Magnoliopsida</taxon>
        <taxon>eudicotyledons</taxon>
        <taxon>Gunneridae</taxon>
        <taxon>Pentapetalae</taxon>
        <taxon>rosids</taxon>
        <taxon>fabids</taxon>
        <taxon>Rosales</taxon>
        <taxon>Rosaceae</taxon>
        <taxon>Amygdaloideae</taxon>
        <taxon>Maleae</taxon>
        <taxon>Pyrus</taxon>
    </lineage>
</organism>
<dbReference type="PANTHER" id="PTHR24006:SF747">
    <property type="entry name" value="UBIQUITIN CARBOXYL-TERMINAL HYDROLASE 20"/>
    <property type="match status" value="1"/>
</dbReference>
<dbReference type="Pfam" id="PF00443">
    <property type="entry name" value="UCH"/>
    <property type="match status" value="1"/>
</dbReference>
<evidence type="ECO:0000256" key="3">
    <source>
        <dbReference type="ARBA" id="ARBA00022670"/>
    </source>
</evidence>
<feature type="region of interest" description="Disordered" evidence="9">
    <location>
        <begin position="722"/>
        <end position="765"/>
    </location>
</feature>
<reference evidence="11 12" key="3">
    <citation type="submission" date="2019-11" db="EMBL/GenBank/DDBJ databases">
        <title>A de novo genome assembly of a pear dwarfing rootstock.</title>
        <authorList>
            <person name="Wang F."/>
            <person name="Wang J."/>
            <person name="Li S."/>
            <person name="Zhang Y."/>
            <person name="Fang M."/>
            <person name="Ma L."/>
            <person name="Zhao Y."/>
            <person name="Jiang S."/>
        </authorList>
    </citation>
    <scope>NUCLEOTIDE SEQUENCE [LARGE SCALE GENOMIC DNA]</scope>
    <source>
        <strain evidence="11">S2</strain>
        <tissue evidence="11">Leaf</tissue>
    </source>
</reference>
<dbReference type="GO" id="GO:0005829">
    <property type="term" value="C:cytosol"/>
    <property type="evidence" value="ECO:0007669"/>
    <property type="project" value="TreeGrafter"/>
</dbReference>
<dbReference type="PROSITE" id="PS50235">
    <property type="entry name" value="USP_3"/>
    <property type="match status" value="1"/>
</dbReference>
<evidence type="ECO:0000256" key="4">
    <source>
        <dbReference type="ARBA" id="ARBA00022786"/>
    </source>
</evidence>
<comment type="caution">
    <text evidence="11">The sequence shown here is derived from an EMBL/GenBank/DDBJ whole genome shotgun (WGS) entry which is preliminary data.</text>
</comment>
<dbReference type="Gene3D" id="3.90.70.10">
    <property type="entry name" value="Cysteine proteinases"/>
    <property type="match status" value="1"/>
</dbReference>
<reference evidence="12" key="2">
    <citation type="submission" date="2019-10" db="EMBL/GenBank/DDBJ databases">
        <title>A de novo genome assembly of a pear dwarfing rootstock.</title>
        <authorList>
            <person name="Wang F."/>
            <person name="Wang J."/>
            <person name="Li S."/>
            <person name="Zhang Y."/>
            <person name="Fang M."/>
            <person name="Ma L."/>
            <person name="Zhao Y."/>
            <person name="Jiang S."/>
        </authorList>
    </citation>
    <scope>NUCLEOTIDE SEQUENCE [LARGE SCALE GENOMIC DNA]</scope>
</reference>
<feature type="domain" description="USP" evidence="10">
    <location>
        <begin position="165"/>
        <end position="475"/>
    </location>
</feature>
<feature type="compositionally biased region" description="Low complexity" evidence="9">
    <location>
        <begin position="1"/>
        <end position="20"/>
    </location>
</feature>
<comment type="similarity">
    <text evidence="2 8">Belongs to the peptidase C19 family.</text>
</comment>
<dbReference type="EMBL" id="SMOL01000160">
    <property type="protein sequence ID" value="KAB2626096.1"/>
    <property type="molecule type" value="Genomic_DNA"/>
</dbReference>
<dbReference type="EC" id="3.4.19.12" evidence="8"/>
<evidence type="ECO:0000256" key="9">
    <source>
        <dbReference type="SAM" id="MobiDB-lite"/>
    </source>
</evidence>
<dbReference type="GO" id="GO:0016579">
    <property type="term" value="P:protein deubiquitination"/>
    <property type="evidence" value="ECO:0007669"/>
    <property type="project" value="InterPro"/>
</dbReference>
<keyword evidence="5 8" id="KW-0378">Hydrolase</keyword>
<comment type="catalytic activity">
    <reaction evidence="1 8">
        <text>Thiol-dependent hydrolysis of ester, thioester, amide, peptide and isopeptide bonds formed by the C-terminal Gly of ubiquitin (a 76-residue protein attached to proteins as an intracellular targeting signal).</text>
        <dbReference type="EC" id="3.4.19.12"/>
    </reaction>
</comment>
<dbReference type="AlphaFoldDB" id="A0A5N5HDK9"/>
<dbReference type="PANTHER" id="PTHR24006">
    <property type="entry name" value="UBIQUITIN CARBOXYL-TERMINAL HYDROLASE"/>
    <property type="match status" value="1"/>
</dbReference>
<dbReference type="InterPro" id="IPR038765">
    <property type="entry name" value="Papain-like_cys_pep_sf"/>
</dbReference>
<dbReference type="SUPFAM" id="SSF54001">
    <property type="entry name" value="Cysteine proteinases"/>
    <property type="match status" value="1"/>
</dbReference>
<keyword evidence="6 8" id="KW-0788">Thiol protease</keyword>
<evidence type="ECO:0000256" key="8">
    <source>
        <dbReference type="RuleBase" id="RU366025"/>
    </source>
</evidence>
<dbReference type="GO" id="GO:0006508">
    <property type="term" value="P:proteolysis"/>
    <property type="evidence" value="ECO:0007669"/>
    <property type="project" value="UniProtKB-KW"/>
</dbReference>
<comment type="function">
    <text evidence="7 8">Recognizes and hydrolyzes the peptide bond at the C-terminal Gly of ubiquitin. Involved in the processing of poly-ubiquitin precursors as well as that of ubiquitinated proteins.</text>
</comment>
<proteinExistence type="inferred from homology"/>
<accession>A0A5N5HDK9</accession>
<dbReference type="CDD" id="cd02661">
    <property type="entry name" value="Peptidase_C19E"/>
    <property type="match status" value="1"/>
</dbReference>
<dbReference type="GO" id="GO:0004843">
    <property type="term" value="F:cysteine-type deubiquitinase activity"/>
    <property type="evidence" value="ECO:0007669"/>
    <property type="project" value="UniProtKB-UniRule"/>
</dbReference>
<dbReference type="PROSITE" id="PS00973">
    <property type="entry name" value="USP_2"/>
    <property type="match status" value="1"/>
</dbReference>
<dbReference type="FunFam" id="3.90.70.10:FF:000116">
    <property type="entry name" value="Ubiquitin carboxyl-terminal hydrolase 20"/>
    <property type="match status" value="1"/>
</dbReference>
<evidence type="ECO:0000313" key="11">
    <source>
        <dbReference type="EMBL" id="KAB2626096.1"/>
    </source>
</evidence>
<feature type="compositionally biased region" description="Low complexity" evidence="9">
    <location>
        <begin position="69"/>
        <end position="90"/>
    </location>
</feature>
<dbReference type="OrthoDB" id="420187at2759"/>
<feature type="region of interest" description="Disordered" evidence="9">
    <location>
        <begin position="1"/>
        <end position="116"/>
    </location>
</feature>
<dbReference type="Proteomes" id="UP000327157">
    <property type="component" value="Chromosome 16"/>
</dbReference>
<reference evidence="11 12" key="1">
    <citation type="submission" date="2019-09" db="EMBL/GenBank/DDBJ databases">
        <authorList>
            <person name="Ou C."/>
        </authorList>
    </citation>
    <scope>NUCLEOTIDE SEQUENCE [LARGE SCALE GENOMIC DNA]</scope>
    <source>
        <strain evidence="11">S2</strain>
        <tissue evidence="11">Leaf</tissue>
    </source>
</reference>
<protein>
    <recommendedName>
        <fullName evidence="8">Ubiquitin carboxyl-terminal hydrolase</fullName>
        <ecNumber evidence="8">3.4.19.12</ecNumber>
    </recommendedName>
</protein>